<evidence type="ECO:0000256" key="9">
    <source>
        <dbReference type="RuleBase" id="RU368073"/>
    </source>
</evidence>
<accession>A0A9P4UJ16</accession>
<evidence type="ECO:0000256" key="8">
    <source>
        <dbReference type="ARBA" id="ARBA00023136"/>
    </source>
</evidence>
<feature type="transmembrane region" description="Helical" evidence="9">
    <location>
        <begin position="209"/>
        <end position="231"/>
    </location>
</feature>
<reference evidence="11" key="1">
    <citation type="journal article" date="2020" name="Stud. Mycol.">
        <title>101 Dothideomycetes genomes: a test case for predicting lifestyles and emergence of pathogens.</title>
        <authorList>
            <person name="Haridas S."/>
            <person name="Albert R."/>
            <person name="Binder M."/>
            <person name="Bloem J."/>
            <person name="Labutti K."/>
            <person name="Salamov A."/>
            <person name="Andreopoulos B."/>
            <person name="Baker S."/>
            <person name="Barry K."/>
            <person name="Bills G."/>
            <person name="Bluhm B."/>
            <person name="Cannon C."/>
            <person name="Castanera R."/>
            <person name="Culley D."/>
            <person name="Daum C."/>
            <person name="Ezra D."/>
            <person name="Gonzalez J."/>
            <person name="Henrissat B."/>
            <person name="Kuo A."/>
            <person name="Liang C."/>
            <person name="Lipzen A."/>
            <person name="Lutzoni F."/>
            <person name="Magnuson J."/>
            <person name="Mondo S."/>
            <person name="Nolan M."/>
            <person name="Ohm R."/>
            <person name="Pangilinan J."/>
            <person name="Park H.-J."/>
            <person name="Ramirez L."/>
            <person name="Alfaro M."/>
            <person name="Sun H."/>
            <person name="Tritt A."/>
            <person name="Yoshinaga Y."/>
            <person name="Zwiers L.-H."/>
            <person name="Turgeon B."/>
            <person name="Goodwin S."/>
            <person name="Spatafora J."/>
            <person name="Crous P."/>
            <person name="Grigoriev I."/>
        </authorList>
    </citation>
    <scope>NUCLEOTIDE SEQUENCE</scope>
    <source>
        <strain evidence="11">CBS 116435</strain>
    </source>
</reference>
<dbReference type="GO" id="GO:0000139">
    <property type="term" value="C:Golgi membrane"/>
    <property type="evidence" value="ECO:0007669"/>
    <property type="project" value="UniProtKB-SubCell"/>
</dbReference>
<dbReference type="OrthoDB" id="337750at2759"/>
<feature type="compositionally biased region" description="Polar residues" evidence="10">
    <location>
        <begin position="57"/>
        <end position="66"/>
    </location>
</feature>
<dbReference type="AlphaFoldDB" id="A0A9P4UJ16"/>
<comment type="caution">
    <text evidence="11">The sequence shown here is derived from an EMBL/GenBank/DDBJ whole genome shotgun (WGS) entry which is preliminary data.</text>
</comment>
<evidence type="ECO:0000313" key="12">
    <source>
        <dbReference type="Proteomes" id="UP000799441"/>
    </source>
</evidence>
<name>A0A9P4UJ16_9PEZI</name>
<evidence type="ECO:0000256" key="6">
    <source>
        <dbReference type="ARBA" id="ARBA00022989"/>
    </source>
</evidence>
<evidence type="ECO:0000313" key="11">
    <source>
        <dbReference type="EMBL" id="KAF2715889.1"/>
    </source>
</evidence>
<sequence length="354" mass="39067">MYRPAWSDPLANSPPLHHPVPQHVSIVPQLRSPPPPTLHGQGSQQDTQGGQRGAYGYSQSPLQSLDSGVGSMHPAFGSILNDPTAQLGFQVGQNAVIAGQEYVQYNFNRYLNTSATKHYFNVSNTYVLAKLAVILFPWRHRPWLRQQSHTTQSSLDPNSCTTVEFLPPRRDVNSPDMYIPLMAFVTYILVFALIAGLNGRFEPQMLGITFSNAAMVVGLELAVLLLGRYILSITSKSQIYEFVAYSGYKFVGISFTISISTILASGSGRGLVGWTVFAYTFLANALFLLRSLKYVFLPSENSAGNPGTQIIARSQRKRRSQFLVTYSYLVQFASMLWLSSIDINSPIKGGRGGK</sequence>
<dbReference type="Proteomes" id="UP000799441">
    <property type="component" value="Unassembled WGS sequence"/>
</dbReference>
<dbReference type="GO" id="GO:0006888">
    <property type="term" value="P:endoplasmic reticulum to Golgi vesicle-mediated transport"/>
    <property type="evidence" value="ECO:0007669"/>
    <property type="project" value="UniProtKB-UniRule"/>
</dbReference>
<keyword evidence="2 9" id="KW-0813">Transport</keyword>
<keyword evidence="5 9" id="KW-0653">Protein transport</keyword>
<proteinExistence type="inferred from homology"/>
<dbReference type="InterPro" id="IPR005578">
    <property type="entry name" value="Yif1_fam"/>
</dbReference>
<dbReference type="GO" id="GO:0015031">
    <property type="term" value="P:protein transport"/>
    <property type="evidence" value="ECO:0007669"/>
    <property type="project" value="UniProtKB-KW"/>
</dbReference>
<evidence type="ECO:0000256" key="4">
    <source>
        <dbReference type="ARBA" id="ARBA00022824"/>
    </source>
</evidence>
<keyword evidence="4 9" id="KW-0256">Endoplasmic reticulum</keyword>
<dbReference type="PANTHER" id="PTHR14083">
    <property type="entry name" value="YIP1 INTERACTING FACTOR HOMOLOG YIF1 PROTEIN"/>
    <property type="match status" value="1"/>
</dbReference>
<organism evidence="11 12">
    <name type="scientific">Polychaeton citri CBS 116435</name>
    <dbReference type="NCBI Taxonomy" id="1314669"/>
    <lineage>
        <taxon>Eukaryota</taxon>
        <taxon>Fungi</taxon>
        <taxon>Dikarya</taxon>
        <taxon>Ascomycota</taxon>
        <taxon>Pezizomycotina</taxon>
        <taxon>Dothideomycetes</taxon>
        <taxon>Dothideomycetidae</taxon>
        <taxon>Capnodiales</taxon>
        <taxon>Capnodiaceae</taxon>
        <taxon>Polychaeton</taxon>
    </lineage>
</organism>
<keyword evidence="6 9" id="KW-1133">Transmembrane helix</keyword>
<dbReference type="EMBL" id="MU003935">
    <property type="protein sequence ID" value="KAF2715889.1"/>
    <property type="molecule type" value="Genomic_DNA"/>
</dbReference>
<gene>
    <name evidence="11" type="ORF">K431DRAFT_316919</name>
</gene>
<feature type="transmembrane region" description="Helical" evidence="9">
    <location>
        <begin position="243"/>
        <end position="265"/>
    </location>
</feature>
<feature type="transmembrane region" description="Helical" evidence="9">
    <location>
        <begin position="323"/>
        <end position="341"/>
    </location>
</feature>
<keyword evidence="7 9" id="KW-0333">Golgi apparatus</keyword>
<keyword evidence="3 9" id="KW-0812">Transmembrane</keyword>
<keyword evidence="8 9" id="KW-0472">Membrane</keyword>
<dbReference type="GO" id="GO:0030134">
    <property type="term" value="C:COPII-coated ER to Golgi transport vesicle"/>
    <property type="evidence" value="ECO:0007669"/>
    <property type="project" value="TreeGrafter"/>
</dbReference>
<protein>
    <recommendedName>
        <fullName evidence="9">Protein YIF1</fullName>
    </recommendedName>
</protein>
<evidence type="ECO:0000256" key="3">
    <source>
        <dbReference type="ARBA" id="ARBA00022692"/>
    </source>
</evidence>
<evidence type="ECO:0000256" key="1">
    <source>
        <dbReference type="ARBA" id="ARBA00009727"/>
    </source>
</evidence>
<dbReference type="GO" id="GO:0005793">
    <property type="term" value="C:endoplasmic reticulum-Golgi intermediate compartment"/>
    <property type="evidence" value="ECO:0007669"/>
    <property type="project" value="UniProtKB-UniRule"/>
</dbReference>
<comment type="subcellular location">
    <subcellularLocation>
        <location evidence="9">Endoplasmic reticulum membrane</location>
        <topology evidence="9">Multi-pass membrane protein</topology>
    </subcellularLocation>
    <subcellularLocation>
        <location evidence="9">Golgi apparatus membrane</location>
        <topology evidence="9">Multi-pass membrane protein</topology>
    </subcellularLocation>
</comment>
<dbReference type="Pfam" id="PF03878">
    <property type="entry name" value="YIF1"/>
    <property type="match status" value="1"/>
</dbReference>
<evidence type="ECO:0000256" key="5">
    <source>
        <dbReference type="ARBA" id="ARBA00022927"/>
    </source>
</evidence>
<feature type="compositionally biased region" description="Low complexity" evidence="10">
    <location>
        <begin position="40"/>
        <end position="49"/>
    </location>
</feature>
<feature type="region of interest" description="Disordered" evidence="10">
    <location>
        <begin position="1"/>
        <end position="66"/>
    </location>
</feature>
<evidence type="ECO:0000256" key="10">
    <source>
        <dbReference type="SAM" id="MobiDB-lite"/>
    </source>
</evidence>
<evidence type="ECO:0000256" key="7">
    <source>
        <dbReference type="ARBA" id="ARBA00023034"/>
    </source>
</evidence>
<comment type="function">
    <text evidence="9">Has a role in transport between endoplasmic reticulum and Golgi.</text>
</comment>
<feature type="transmembrane region" description="Helical" evidence="9">
    <location>
        <begin position="178"/>
        <end position="197"/>
    </location>
</feature>
<evidence type="ECO:0000256" key="2">
    <source>
        <dbReference type="ARBA" id="ARBA00022448"/>
    </source>
</evidence>
<comment type="similarity">
    <text evidence="1 9">Belongs to the YIF1 family.</text>
</comment>
<keyword evidence="12" id="KW-1185">Reference proteome</keyword>
<dbReference type="PANTHER" id="PTHR14083:SF0">
    <property type="entry name" value="YIP1D-INTERACTING FACTOR 1, ISOFORM C"/>
    <property type="match status" value="1"/>
</dbReference>
<dbReference type="GO" id="GO:0005789">
    <property type="term" value="C:endoplasmic reticulum membrane"/>
    <property type="evidence" value="ECO:0007669"/>
    <property type="project" value="UniProtKB-SubCell"/>
</dbReference>
<feature type="transmembrane region" description="Helical" evidence="9">
    <location>
        <begin position="271"/>
        <end position="289"/>
    </location>
</feature>